<dbReference type="STRING" id="946122.A0A0C2TJY0"/>
<sequence length="149" mass="16870">MVLSNDSESGDSESGGTHPFWYARVLGIFHANTLYGCMAPRRKKRMEFLWVRWFGCEEGEAGGSSTLRLDQITYVPEDHPSGAFGFLEPNKVVRGCHLIPAYAHGKTSHLLSSASRFRDTADGDWENYYVNRFVDRDMMMRYLGLGIGH</sequence>
<feature type="transmembrane region" description="Helical" evidence="1">
    <location>
        <begin position="20"/>
        <end position="38"/>
    </location>
</feature>
<dbReference type="HOGENOM" id="CLU_002498_5_1_1"/>
<gene>
    <name evidence="2" type="ORF">M378DRAFT_60798</name>
</gene>
<proteinExistence type="predicted"/>
<evidence type="ECO:0000313" key="2">
    <source>
        <dbReference type="EMBL" id="KIL67324.1"/>
    </source>
</evidence>
<dbReference type="AlphaFoldDB" id="A0A0C2TJY0"/>
<keyword evidence="3" id="KW-1185">Reference proteome</keyword>
<dbReference type="EMBL" id="KN818232">
    <property type="protein sequence ID" value="KIL67324.1"/>
    <property type="molecule type" value="Genomic_DNA"/>
</dbReference>
<dbReference type="OrthoDB" id="3183767at2759"/>
<dbReference type="InParanoid" id="A0A0C2TJY0"/>
<keyword evidence="1" id="KW-0812">Transmembrane</keyword>
<evidence type="ECO:0000313" key="3">
    <source>
        <dbReference type="Proteomes" id="UP000054549"/>
    </source>
</evidence>
<reference evidence="2 3" key="1">
    <citation type="submission" date="2014-04" db="EMBL/GenBank/DDBJ databases">
        <title>Evolutionary Origins and Diversification of the Mycorrhizal Mutualists.</title>
        <authorList>
            <consortium name="DOE Joint Genome Institute"/>
            <consortium name="Mycorrhizal Genomics Consortium"/>
            <person name="Kohler A."/>
            <person name="Kuo A."/>
            <person name="Nagy L.G."/>
            <person name="Floudas D."/>
            <person name="Copeland A."/>
            <person name="Barry K.W."/>
            <person name="Cichocki N."/>
            <person name="Veneault-Fourrey C."/>
            <person name="LaButti K."/>
            <person name="Lindquist E.A."/>
            <person name="Lipzen A."/>
            <person name="Lundell T."/>
            <person name="Morin E."/>
            <person name="Murat C."/>
            <person name="Riley R."/>
            <person name="Ohm R."/>
            <person name="Sun H."/>
            <person name="Tunlid A."/>
            <person name="Henrissat B."/>
            <person name="Grigoriev I.V."/>
            <person name="Hibbett D.S."/>
            <person name="Martin F."/>
        </authorList>
    </citation>
    <scope>NUCLEOTIDE SEQUENCE [LARGE SCALE GENOMIC DNA]</scope>
    <source>
        <strain evidence="2 3">Koide BX008</strain>
    </source>
</reference>
<keyword evidence="1" id="KW-1133">Transmembrane helix</keyword>
<keyword evidence="1" id="KW-0472">Membrane</keyword>
<organism evidence="2 3">
    <name type="scientific">Amanita muscaria (strain Koide BX008)</name>
    <dbReference type="NCBI Taxonomy" id="946122"/>
    <lineage>
        <taxon>Eukaryota</taxon>
        <taxon>Fungi</taxon>
        <taxon>Dikarya</taxon>
        <taxon>Basidiomycota</taxon>
        <taxon>Agaricomycotina</taxon>
        <taxon>Agaricomycetes</taxon>
        <taxon>Agaricomycetidae</taxon>
        <taxon>Agaricales</taxon>
        <taxon>Pluteineae</taxon>
        <taxon>Amanitaceae</taxon>
        <taxon>Amanita</taxon>
    </lineage>
</organism>
<feature type="non-terminal residue" evidence="2">
    <location>
        <position position="149"/>
    </location>
</feature>
<evidence type="ECO:0000256" key="1">
    <source>
        <dbReference type="SAM" id="Phobius"/>
    </source>
</evidence>
<protein>
    <submittedName>
        <fullName evidence="2">Uncharacterized protein</fullName>
    </submittedName>
</protein>
<dbReference type="Proteomes" id="UP000054549">
    <property type="component" value="Unassembled WGS sequence"/>
</dbReference>
<name>A0A0C2TJY0_AMAMK</name>
<accession>A0A0C2TJY0</accession>